<evidence type="ECO:0000256" key="3">
    <source>
        <dbReference type="SAM" id="MobiDB-lite"/>
    </source>
</evidence>
<keyword evidence="6" id="KW-1185">Reference proteome</keyword>
<dbReference type="InterPro" id="IPR003137">
    <property type="entry name" value="PA_domain"/>
</dbReference>
<name>A0ABX0I5B0_9FLAO</name>
<dbReference type="InterPro" id="IPR036278">
    <property type="entry name" value="Sialidase_sf"/>
</dbReference>
<dbReference type="EMBL" id="JAAJBT010000005">
    <property type="protein sequence ID" value="NHM02378.1"/>
    <property type="molecule type" value="Genomic_DNA"/>
</dbReference>
<dbReference type="Proteomes" id="UP000800984">
    <property type="component" value="Unassembled WGS sequence"/>
</dbReference>
<dbReference type="RefSeq" id="WP_166077488.1">
    <property type="nucleotide sequence ID" value="NZ_JAAJBT010000005.1"/>
</dbReference>
<evidence type="ECO:0000313" key="5">
    <source>
        <dbReference type="EMBL" id="NHM02378.1"/>
    </source>
</evidence>
<dbReference type="CDD" id="cd15482">
    <property type="entry name" value="Sialidase_non-viral"/>
    <property type="match status" value="1"/>
</dbReference>
<protein>
    <submittedName>
        <fullName evidence="5">T9SS sorting signal type C domain-containing protein</fullName>
    </submittedName>
</protein>
<accession>A0ABX0I5B0</accession>
<dbReference type="InterPro" id="IPR046450">
    <property type="entry name" value="PA_dom_sf"/>
</dbReference>
<evidence type="ECO:0000256" key="1">
    <source>
        <dbReference type="ARBA" id="ARBA00022729"/>
    </source>
</evidence>
<dbReference type="SUPFAM" id="SSF50939">
    <property type="entry name" value="Sialidases"/>
    <property type="match status" value="1"/>
</dbReference>
<evidence type="ECO:0000313" key="6">
    <source>
        <dbReference type="Proteomes" id="UP000800984"/>
    </source>
</evidence>
<reference evidence="5 6" key="1">
    <citation type="submission" date="2020-02" db="EMBL/GenBank/DDBJ databases">
        <authorList>
            <person name="Chen W.-M."/>
        </authorList>
    </citation>
    <scope>NUCLEOTIDE SEQUENCE [LARGE SCALE GENOMIC DNA]</scope>
    <source>
        <strain evidence="5 6">KDG-16</strain>
    </source>
</reference>
<keyword evidence="1" id="KW-0732">Signal</keyword>
<keyword evidence="2" id="KW-0325">Glycoprotein</keyword>
<feature type="region of interest" description="Disordered" evidence="3">
    <location>
        <begin position="766"/>
        <end position="785"/>
    </location>
</feature>
<sequence>MKSRLQRLGLFFIFTTAFSIATISFFSNSRKIKEINPTRNSSTREKKVESNLLTIQKEPFDTSNSNEEERHNLLTKVKTFSNQNKQKIVDLNQNSDVESLRLKHQKHLNDNLFKKEFLLSKTDRKAVGLPPNKYFEQDFALTLNPELGRPTGENLSEIRNQLDKERSALIANRTPGDGLDNLWVERGPNNVGGRTKALIFDPTDATNKTVIAAGVSGGLWKNTDITVSTTWTRMNLPENLNVVNITVDPLNSSTWYVGTGESYTGDVSGNGIWKTTNAGNSWFQVFGGGTVSTVTRATFNLEITNATNTTLIRDYQANLAGFGSPFSTPVSGQIVLANDGTAPNDDACTPLVGNYAGKIVLIRRGTCGFESKVSQAQAAGAVGAIVMNNASGPLLTMANGGLGVTIPSVFISKEDGDLLVANLSNLTGNIKPPQPGEFNGNEAINVQMINDIAIKNNGGVSEIYAAVGDGSNGGTFINASNYGLYKSVDGGTTWTRLNLPTTASGNRTCPMDVEIAVGGKIWVSSTNSSTFNDGGGRIFVSTDNGANFALKHTIVGNGGGIRVEIEASNTTADKIYVLSQLAQANPATPDKEVQILLTTNGFTTTPTILPLPPTTPTTETRLTTYGFTGAQSFYNLFIESDPTNDANVYVGGINIHKSTNSGSNWTQITAWSAGNRVHSDQHAMVFRPGAPNTAIFGNDGGVYYCASLSAATTTNATIVERNAGYNVTQFVGVAVLPSGITGNSGDFFVAGAQDNGTCSFPATPSATTGAGAGTTSSNEIQGGDGGIPLYSQDTDEYMITNYVYNDQVRYRPTNNIGVRNLDDGTLNRGLFYPAFGLDSANDILYSDFTDTATRVFYVRRYTNIKSGTTARVDLTNALLTSFPTAIAPGKTTPSTLYVGTANGKLLKILNANTLTAANSTSTVPATSGWSDITGSGFVGSISDVIFGATDNQILVTLSNYGVRSIWYSPNAGVNWYSLEGDLPDMPVRAIVQNPLATNELMIGTELGVWYTNGFNPSLTADQNLKWFHSFNGMSNVKVTDLDLQPNLSNPALFSVYASTYGRGVFSSQLWSCGATTTTWNGTTWSAGIPNTRTAAVFAGNFTSTSSLDACSVIVNTGVNVTFVEGHTLRVGDNITVNGTGTLTFNNDAALIQHAKHAVNTGNITVKRNSTPMILNDYTAWSSPVANQNLLSFSPNTATSRFYQYLFTGTTTPTAYQSVNPSTNSFIAGKGYMIRVGTNWSPTTPTIYNGQFTGIPNNGSFVSPVGKGFNLLGNPYASPIDAPSFIRSNGKINTLYYWSHKVAASGGTFPSNNYASFTLLGGVASANGSAIPNDKIQVGQGFFVNAIGAFDVKFENELRVAAATSTQFFKSSETNTSKTENHRIWLNLDGKDVNYNQILLGYSSIATNGIDEQIDGLMLDTSKTFLYNVLGDKEYVIQGKGLPFNQDDRVKLGLKVVTAGIFSINIEQLDGLFESQNVYLKDNYLNSTHDLKQTAYSFVSETGTFTDRFELIYKKEINSEIAEESKVDLIVKNNELTILSNSFKISAIDVFDVMGKSVFSKSNINEKTLITNQIPGKNQAYILKIQLENGEVIFKKMIM</sequence>
<gene>
    <name evidence="5" type="ORF">G4D72_09690</name>
</gene>
<proteinExistence type="predicted"/>
<evidence type="ECO:0000259" key="4">
    <source>
        <dbReference type="Pfam" id="PF02225"/>
    </source>
</evidence>
<feature type="compositionally biased region" description="Low complexity" evidence="3">
    <location>
        <begin position="766"/>
        <end position="777"/>
    </location>
</feature>
<dbReference type="PANTHER" id="PTHR22702:SF1">
    <property type="entry name" value="PROTEASE-ASSOCIATED DOMAIN-CONTAINING PROTEIN 1"/>
    <property type="match status" value="1"/>
</dbReference>
<dbReference type="SUPFAM" id="SSF52025">
    <property type="entry name" value="PA domain"/>
    <property type="match status" value="1"/>
</dbReference>
<dbReference type="Gene3D" id="2.130.10.10">
    <property type="entry name" value="YVTN repeat-like/Quinoprotein amine dehydrogenase"/>
    <property type="match status" value="3"/>
</dbReference>
<comment type="caution">
    <text evidence="5">The sequence shown here is derived from an EMBL/GenBank/DDBJ whole genome shotgun (WGS) entry which is preliminary data.</text>
</comment>
<dbReference type="Pfam" id="PF02225">
    <property type="entry name" value="PA"/>
    <property type="match status" value="1"/>
</dbReference>
<dbReference type="InterPro" id="IPR015943">
    <property type="entry name" value="WD40/YVTN_repeat-like_dom_sf"/>
</dbReference>
<evidence type="ECO:0000256" key="2">
    <source>
        <dbReference type="ARBA" id="ARBA00023180"/>
    </source>
</evidence>
<organism evidence="5 6">
    <name type="scientific">Flavobacterium difficile</name>
    <dbReference type="NCBI Taxonomy" id="2709659"/>
    <lineage>
        <taxon>Bacteria</taxon>
        <taxon>Pseudomonadati</taxon>
        <taxon>Bacteroidota</taxon>
        <taxon>Flavobacteriia</taxon>
        <taxon>Flavobacteriales</taxon>
        <taxon>Flavobacteriaceae</taxon>
        <taxon>Flavobacterium</taxon>
    </lineage>
</organism>
<feature type="domain" description="PA" evidence="4">
    <location>
        <begin position="330"/>
        <end position="419"/>
    </location>
</feature>
<dbReference type="CDD" id="cd04818">
    <property type="entry name" value="PA_subtilisin_1"/>
    <property type="match status" value="1"/>
</dbReference>
<dbReference type="PANTHER" id="PTHR22702">
    <property type="entry name" value="PROTEASE-ASSOCIATED DOMAIN-CONTAINING PROTEIN"/>
    <property type="match status" value="1"/>
</dbReference>
<dbReference type="NCBIfam" id="NF033708">
    <property type="entry name" value="T9SS_Cterm_ChiA"/>
    <property type="match status" value="1"/>
</dbReference>
<dbReference type="Gene3D" id="3.50.30.30">
    <property type="match status" value="1"/>
</dbReference>